<dbReference type="GO" id="GO:0016020">
    <property type="term" value="C:membrane"/>
    <property type="evidence" value="ECO:0007669"/>
    <property type="project" value="UniProtKB-SubCell"/>
</dbReference>
<keyword evidence="3 5" id="KW-1133">Transmembrane helix</keyword>
<evidence type="ECO:0000256" key="2">
    <source>
        <dbReference type="ARBA" id="ARBA00022692"/>
    </source>
</evidence>
<comment type="caution">
    <text evidence="7">The sequence shown here is derived from an EMBL/GenBank/DDBJ whole genome shotgun (WGS) entry which is preliminary data.</text>
</comment>
<dbReference type="InterPro" id="IPR032805">
    <property type="entry name" value="Wax_synthase_dom"/>
</dbReference>
<feature type="transmembrane region" description="Helical" evidence="5">
    <location>
        <begin position="33"/>
        <end position="54"/>
    </location>
</feature>
<evidence type="ECO:0000313" key="8">
    <source>
        <dbReference type="Proteomes" id="UP001172155"/>
    </source>
</evidence>
<dbReference type="Pfam" id="PF13813">
    <property type="entry name" value="MBOAT_2"/>
    <property type="match status" value="1"/>
</dbReference>
<comment type="subcellular location">
    <subcellularLocation>
        <location evidence="1">Membrane</location>
        <topology evidence="1">Multi-pass membrane protein</topology>
    </subcellularLocation>
</comment>
<keyword evidence="8" id="KW-1185">Reference proteome</keyword>
<reference evidence="7" key="1">
    <citation type="submission" date="2023-06" db="EMBL/GenBank/DDBJ databases">
        <title>Genome-scale phylogeny and comparative genomics of the fungal order Sordariales.</title>
        <authorList>
            <consortium name="Lawrence Berkeley National Laboratory"/>
            <person name="Hensen N."/>
            <person name="Bonometti L."/>
            <person name="Westerberg I."/>
            <person name="Brannstrom I.O."/>
            <person name="Guillou S."/>
            <person name="Cros-Aarteil S."/>
            <person name="Calhoun S."/>
            <person name="Haridas S."/>
            <person name="Kuo A."/>
            <person name="Mondo S."/>
            <person name="Pangilinan J."/>
            <person name="Riley R."/>
            <person name="LaButti K."/>
            <person name="Andreopoulos B."/>
            <person name="Lipzen A."/>
            <person name="Chen C."/>
            <person name="Yanf M."/>
            <person name="Daum C."/>
            <person name="Ng V."/>
            <person name="Clum A."/>
            <person name="Steindorff A."/>
            <person name="Ohm R."/>
            <person name="Martin F."/>
            <person name="Silar P."/>
            <person name="Natvig D."/>
            <person name="Lalanne C."/>
            <person name="Gautier V."/>
            <person name="Ament-velasquez S.L."/>
            <person name="Kruys A."/>
            <person name="Hutchinson M.I."/>
            <person name="Powell A.J."/>
            <person name="Barry K."/>
            <person name="Miller A.N."/>
            <person name="Grigoriev I.V."/>
            <person name="Debuchy R."/>
            <person name="Gladieux P."/>
            <person name="Thoren M.H."/>
            <person name="Johannesson H."/>
        </authorList>
    </citation>
    <scope>NUCLEOTIDE SEQUENCE</scope>
    <source>
        <strain evidence="7">SMH3187-1</strain>
    </source>
</reference>
<dbReference type="Proteomes" id="UP001172155">
    <property type="component" value="Unassembled WGS sequence"/>
</dbReference>
<evidence type="ECO:0000313" key="7">
    <source>
        <dbReference type="EMBL" id="KAK0743877.1"/>
    </source>
</evidence>
<proteinExistence type="predicted"/>
<feature type="domain" description="Wax synthase" evidence="6">
    <location>
        <begin position="59"/>
        <end position="157"/>
    </location>
</feature>
<evidence type="ECO:0000259" key="6">
    <source>
        <dbReference type="Pfam" id="PF13813"/>
    </source>
</evidence>
<evidence type="ECO:0000256" key="5">
    <source>
        <dbReference type="SAM" id="Phobius"/>
    </source>
</evidence>
<dbReference type="AlphaFoldDB" id="A0AA40EQX8"/>
<evidence type="ECO:0000256" key="4">
    <source>
        <dbReference type="ARBA" id="ARBA00023136"/>
    </source>
</evidence>
<evidence type="ECO:0000256" key="3">
    <source>
        <dbReference type="ARBA" id="ARBA00022989"/>
    </source>
</evidence>
<organism evidence="7 8">
    <name type="scientific">Schizothecium vesticola</name>
    <dbReference type="NCBI Taxonomy" id="314040"/>
    <lineage>
        <taxon>Eukaryota</taxon>
        <taxon>Fungi</taxon>
        <taxon>Dikarya</taxon>
        <taxon>Ascomycota</taxon>
        <taxon>Pezizomycotina</taxon>
        <taxon>Sordariomycetes</taxon>
        <taxon>Sordariomycetidae</taxon>
        <taxon>Sordariales</taxon>
        <taxon>Schizotheciaceae</taxon>
        <taxon>Schizothecium</taxon>
    </lineage>
</organism>
<accession>A0AA40EQX8</accession>
<gene>
    <name evidence="7" type="ORF">B0T18DRAFT_330535</name>
</gene>
<dbReference type="EMBL" id="JAUKUD010000005">
    <property type="protein sequence ID" value="KAK0743877.1"/>
    <property type="molecule type" value="Genomic_DNA"/>
</dbReference>
<evidence type="ECO:0000256" key="1">
    <source>
        <dbReference type="ARBA" id="ARBA00004141"/>
    </source>
</evidence>
<name>A0AA40EQX8_9PEZI</name>
<protein>
    <recommendedName>
        <fullName evidence="6">Wax synthase domain-containing protein</fullName>
    </recommendedName>
</protein>
<sequence>YAPDKQGLWPTWASTGDLCWRAWGSLAWIPETYLVLTTAHTVLVVAFVSVLVWSAPDEWPHLFGSIVEARSHRRFWGVFWHHLSARVALLCLDHFLLLSRASESASGPAKFPPAVPKNVQNALRACWVFLFSALCHAAVNCITTHRANAAQKARFFLANCLVCLAETLLSGRRAASRDPTRSQNHTTAKNPEWGYHYAVGYV</sequence>
<keyword evidence="4 5" id="KW-0472">Membrane</keyword>
<keyword evidence="2 5" id="KW-0812">Transmembrane</keyword>
<feature type="non-terminal residue" evidence="7">
    <location>
        <position position="1"/>
    </location>
</feature>